<evidence type="ECO:0000256" key="1">
    <source>
        <dbReference type="ARBA" id="ARBA00010875"/>
    </source>
</evidence>
<evidence type="ECO:0000256" key="2">
    <source>
        <dbReference type="ARBA" id="ARBA00022722"/>
    </source>
</evidence>
<keyword evidence="3 7" id="KW-0479">Metal-binding</keyword>
<keyword evidence="7" id="KW-0698">rRNA processing</keyword>
<evidence type="ECO:0000256" key="4">
    <source>
        <dbReference type="ARBA" id="ARBA00022759"/>
    </source>
</evidence>
<comment type="cofactor">
    <cofactor evidence="7">
        <name>Zn(2+)</name>
        <dbReference type="ChEBI" id="CHEBI:29105"/>
    </cofactor>
    <text evidence="7">Binds 1 zinc ion.</text>
</comment>
<protein>
    <recommendedName>
        <fullName evidence="7">Endoribonuclease YbeY</fullName>
        <ecNumber evidence="7">3.1.-.-</ecNumber>
    </recommendedName>
</protein>
<dbReference type="Gene3D" id="3.40.390.30">
    <property type="entry name" value="Metalloproteases ('zincins'), catalytic domain"/>
    <property type="match status" value="1"/>
</dbReference>
<keyword evidence="5 7" id="KW-0378">Hydrolase</keyword>
<dbReference type="PANTHER" id="PTHR46986">
    <property type="entry name" value="ENDORIBONUCLEASE YBEY, CHLOROPLASTIC"/>
    <property type="match status" value="1"/>
</dbReference>
<evidence type="ECO:0000256" key="5">
    <source>
        <dbReference type="ARBA" id="ARBA00022801"/>
    </source>
</evidence>
<evidence type="ECO:0000313" key="9">
    <source>
        <dbReference type="Proteomes" id="UP000192906"/>
    </source>
</evidence>
<dbReference type="EC" id="3.1.-.-" evidence="7"/>
<evidence type="ECO:0000256" key="3">
    <source>
        <dbReference type="ARBA" id="ARBA00022723"/>
    </source>
</evidence>
<dbReference type="AlphaFoldDB" id="A0A1X7C9V8"/>
<dbReference type="NCBIfam" id="TIGR00043">
    <property type="entry name" value="rRNA maturation RNase YbeY"/>
    <property type="match status" value="1"/>
</dbReference>
<evidence type="ECO:0000256" key="7">
    <source>
        <dbReference type="HAMAP-Rule" id="MF_00009"/>
    </source>
</evidence>
<keyword evidence="7" id="KW-0963">Cytoplasm</keyword>
<dbReference type="InterPro" id="IPR020549">
    <property type="entry name" value="YbeY_CS"/>
</dbReference>
<dbReference type="GO" id="GO:0004222">
    <property type="term" value="F:metalloendopeptidase activity"/>
    <property type="evidence" value="ECO:0007669"/>
    <property type="project" value="InterPro"/>
</dbReference>
<name>A0A1X7C9V8_9BACT</name>
<dbReference type="GO" id="GO:0006364">
    <property type="term" value="P:rRNA processing"/>
    <property type="evidence" value="ECO:0007669"/>
    <property type="project" value="UniProtKB-UniRule"/>
</dbReference>
<accession>A0A1X7C9V8</accession>
<comment type="subcellular location">
    <subcellularLocation>
        <location evidence="7">Cytoplasm</location>
    </subcellularLocation>
</comment>
<organism evidence="8 9">
    <name type="scientific">Desulfovibrio gilichinskyi</name>
    <dbReference type="NCBI Taxonomy" id="1519643"/>
    <lineage>
        <taxon>Bacteria</taxon>
        <taxon>Pseudomonadati</taxon>
        <taxon>Thermodesulfobacteriota</taxon>
        <taxon>Desulfovibrionia</taxon>
        <taxon>Desulfovibrionales</taxon>
        <taxon>Desulfovibrionaceae</taxon>
        <taxon>Desulfovibrio</taxon>
    </lineage>
</organism>
<dbReference type="RefSeq" id="WP_170921364.1">
    <property type="nucleotide sequence ID" value="NZ_FWZU01000001.1"/>
</dbReference>
<sequence>MTLSLTYECRPDSNFPLSKREVMFMAELLLKSLNIEGFDFDLKITDDSAIAEINQDFLGCVGPTNVLSFPFSETPDLATNKYLGEIVLSVDTLARETRLYAQAPEEHMIRLLAHALLHLAGYDHGPEMYALTDTAVESVAPIFRQRMVGWQ</sequence>
<comment type="similarity">
    <text evidence="1 7">Belongs to the endoribonuclease YbeY family.</text>
</comment>
<dbReference type="Proteomes" id="UP000192906">
    <property type="component" value="Unassembled WGS sequence"/>
</dbReference>
<dbReference type="EMBL" id="FWZU01000001">
    <property type="protein sequence ID" value="SME92696.1"/>
    <property type="molecule type" value="Genomic_DNA"/>
</dbReference>
<gene>
    <name evidence="7" type="primary">ybeY</name>
    <name evidence="8" type="ORF">SAMN06295933_0564</name>
</gene>
<dbReference type="InterPro" id="IPR023091">
    <property type="entry name" value="MetalPrtase_cat_dom_sf_prd"/>
</dbReference>
<comment type="function">
    <text evidence="7">Single strand-specific metallo-endoribonuclease involved in late-stage 70S ribosome quality control and in maturation of the 3' terminus of the 16S rRNA.</text>
</comment>
<reference evidence="9" key="1">
    <citation type="submission" date="2017-04" db="EMBL/GenBank/DDBJ databases">
        <authorList>
            <person name="Varghese N."/>
            <person name="Submissions S."/>
        </authorList>
    </citation>
    <scope>NUCLEOTIDE SEQUENCE [LARGE SCALE GENOMIC DNA]</scope>
    <source>
        <strain evidence="9">K3S</strain>
    </source>
</reference>
<feature type="binding site" evidence="7">
    <location>
        <position position="114"/>
    </location>
    <ligand>
        <name>Zn(2+)</name>
        <dbReference type="ChEBI" id="CHEBI:29105"/>
        <note>catalytic</note>
    </ligand>
</feature>
<feature type="binding site" evidence="7">
    <location>
        <position position="124"/>
    </location>
    <ligand>
        <name>Zn(2+)</name>
        <dbReference type="ChEBI" id="CHEBI:29105"/>
        <note>catalytic</note>
    </ligand>
</feature>
<dbReference type="GO" id="GO:0004521">
    <property type="term" value="F:RNA endonuclease activity"/>
    <property type="evidence" value="ECO:0007669"/>
    <property type="project" value="UniProtKB-UniRule"/>
</dbReference>
<dbReference type="PANTHER" id="PTHR46986:SF1">
    <property type="entry name" value="ENDORIBONUCLEASE YBEY, CHLOROPLASTIC"/>
    <property type="match status" value="1"/>
</dbReference>
<dbReference type="InterPro" id="IPR002036">
    <property type="entry name" value="YbeY"/>
</dbReference>
<dbReference type="GO" id="GO:0005737">
    <property type="term" value="C:cytoplasm"/>
    <property type="evidence" value="ECO:0007669"/>
    <property type="project" value="UniProtKB-SubCell"/>
</dbReference>
<keyword evidence="9" id="KW-1185">Reference proteome</keyword>
<evidence type="ECO:0000256" key="6">
    <source>
        <dbReference type="ARBA" id="ARBA00022833"/>
    </source>
</evidence>
<dbReference type="Pfam" id="PF02130">
    <property type="entry name" value="YbeY"/>
    <property type="match status" value="1"/>
</dbReference>
<feature type="binding site" evidence="7">
    <location>
        <position position="118"/>
    </location>
    <ligand>
        <name>Zn(2+)</name>
        <dbReference type="ChEBI" id="CHEBI:29105"/>
        <note>catalytic</note>
    </ligand>
</feature>
<keyword evidence="4 7" id="KW-0255">Endonuclease</keyword>
<keyword evidence="2 7" id="KW-0540">Nuclease</keyword>
<dbReference type="STRING" id="1519643.SAMN06295933_0564"/>
<evidence type="ECO:0000313" key="8">
    <source>
        <dbReference type="EMBL" id="SME92696.1"/>
    </source>
</evidence>
<dbReference type="GO" id="GO:0008270">
    <property type="term" value="F:zinc ion binding"/>
    <property type="evidence" value="ECO:0007669"/>
    <property type="project" value="UniProtKB-UniRule"/>
</dbReference>
<keyword evidence="7" id="KW-0690">Ribosome biogenesis</keyword>
<dbReference type="PROSITE" id="PS01306">
    <property type="entry name" value="UPF0054"/>
    <property type="match status" value="1"/>
</dbReference>
<dbReference type="HAMAP" id="MF_00009">
    <property type="entry name" value="Endoribonucl_YbeY"/>
    <property type="match status" value="1"/>
</dbReference>
<keyword evidence="6 7" id="KW-0862">Zinc</keyword>
<proteinExistence type="inferred from homology"/>
<dbReference type="SUPFAM" id="SSF55486">
    <property type="entry name" value="Metalloproteases ('zincins'), catalytic domain"/>
    <property type="match status" value="1"/>
</dbReference>